<sequence length="170" mass="17698" precursor="true">MLANRALRLAAPLPLIAALLPLAAGCATVVSGRTAEVALHSNPPNAYATVRDLEGNLVAQTMTPGVVELKRGRTWLRPAKYHATFEKPGYVTTEAPLHSKFNPWAIGNLAIGGGLGLGVDLATGAAWKPKLATLEQSLARVDMTQGGAIATNAAPPVRMASGTADISDRR</sequence>
<evidence type="ECO:0008006" key="4">
    <source>
        <dbReference type="Google" id="ProtNLM"/>
    </source>
</evidence>
<dbReference type="RefSeq" id="WP_146441795.1">
    <property type="nucleotide sequence ID" value="NZ_SJPR01000001.1"/>
</dbReference>
<evidence type="ECO:0000256" key="1">
    <source>
        <dbReference type="SAM" id="SignalP"/>
    </source>
</evidence>
<dbReference type="AlphaFoldDB" id="A0A5C6AIV1"/>
<protein>
    <recommendedName>
        <fullName evidence="4">PEGA domain-containing protein</fullName>
    </recommendedName>
</protein>
<dbReference type="Proteomes" id="UP000317421">
    <property type="component" value="Unassembled WGS sequence"/>
</dbReference>
<evidence type="ECO:0000313" key="3">
    <source>
        <dbReference type="Proteomes" id="UP000317421"/>
    </source>
</evidence>
<feature type="signal peptide" evidence="1">
    <location>
        <begin position="1"/>
        <end position="17"/>
    </location>
</feature>
<comment type="caution">
    <text evidence="2">The sequence shown here is derived from an EMBL/GenBank/DDBJ whole genome shotgun (WGS) entry which is preliminary data.</text>
</comment>
<reference evidence="2 3" key="1">
    <citation type="submission" date="2019-02" db="EMBL/GenBank/DDBJ databases">
        <title>Deep-cultivation of Planctomycetes and their phenomic and genomic characterization uncovers novel biology.</title>
        <authorList>
            <person name="Wiegand S."/>
            <person name="Jogler M."/>
            <person name="Boedeker C."/>
            <person name="Pinto D."/>
            <person name="Vollmers J."/>
            <person name="Rivas-Marin E."/>
            <person name="Kohn T."/>
            <person name="Peeters S.H."/>
            <person name="Heuer A."/>
            <person name="Rast P."/>
            <person name="Oberbeckmann S."/>
            <person name="Bunk B."/>
            <person name="Jeske O."/>
            <person name="Meyerdierks A."/>
            <person name="Storesund J.E."/>
            <person name="Kallscheuer N."/>
            <person name="Luecker S."/>
            <person name="Lage O.M."/>
            <person name="Pohl T."/>
            <person name="Merkel B.J."/>
            <person name="Hornburger P."/>
            <person name="Mueller R.-W."/>
            <person name="Bruemmer F."/>
            <person name="Labrenz M."/>
            <person name="Spormann A.M."/>
            <person name="Op Den Camp H."/>
            <person name="Overmann J."/>
            <person name="Amann R."/>
            <person name="Jetten M.S.M."/>
            <person name="Mascher T."/>
            <person name="Medema M.H."/>
            <person name="Devos D.P."/>
            <person name="Kaster A.-K."/>
            <person name="Ovreas L."/>
            <person name="Rohde M."/>
            <person name="Galperin M.Y."/>
            <person name="Jogler C."/>
        </authorList>
    </citation>
    <scope>NUCLEOTIDE SEQUENCE [LARGE SCALE GENOMIC DNA]</scope>
    <source>
        <strain evidence="2 3">Pla108</strain>
    </source>
</reference>
<feature type="chain" id="PRO_5023043332" description="PEGA domain-containing protein" evidence="1">
    <location>
        <begin position="18"/>
        <end position="170"/>
    </location>
</feature>
<gene>
    <name evidence="2" type="ORF">Pla108_02510</name>
</gene>
<organism evidence="2 3">
    <name type="scientific">Botrimarina colliarenosi</name>
    <dbReference type="NCBI Taxonomy" id="2528001"/>
    <lineage>
        <taxon>Bacteria</taxon>
        <taxon>Pseudomonadati</taxon>
        <taxon>Planctomycetota</taxon>
        <taxon>Planctomycetia</taxon>
        <taxon>Pirellulales</taxon>
        <taxon>Lacipirellulaceae</taxon>
        <taxon>Botrimarina</taxon>
    </lineage>
</organism>
<proteinExistence type="predicted"/>
<name>A0A5C6AIV1_9BACT</name>
<accession>A0A5C6AIV1</accession>
<dbReference type="PROSITE" id="PS51257">
    <property type="entry name" value="PROKAR_LIPOPROTEIN"/>
    <property type="match status" value="1"/>
</dbReference>
<dbReference type="EMBL" id="SJPR01000001">
    <property type="protein sequence ID" value="TWT99316.1"/>
    <property type="molecule type" value="Genomic_DNA"/>
</dbReference>
<keyword evidence="3" id="KW-1185">Reference proteome</keyword>
<dbReference type="OrthoDB" id="286789at2"/>
<evidence type="ECO:0000313" key="2">
    <source>
        <dbReference type="EMBL" id="TWT99316.1"/>
    </source>
</evidence>
<keyword evidence="1" id="KW-0732">Signal</keyword>